<evidence type="ECO:0000313" key="2">
    <source>
        <dbReference type="EMBL" id="RKP05059.1"/>
    </source>
</evidence>
<protein>
    <submittedName>
        <fullName evidence="2">Uncharacterized protein</fullName>
    </submittedName>
</protein>
<feature type="compositionally biased region" description="Acidic residues" evidence="1">
    <location>
        <begin position="1"/>
        <end position="18"/>
    </location>
</feature>
<evidence type="ECO:0000313" key="3">
    <source>
        <dbReference type="Proteomes" id="UP000271241"/>
    </source>
</evidence>
<keyword evidence="3" id="KW-1185">Reference proteome</keyword>
<feature type="region of interest" description="Disordered" evidence="1">
    <location>
        <begin position="1"/>
        <end position="58"/>
    </location>
</feature>
<proteinExistence type="predicted"/>
<organism evidence="2 3">
    <name type="scientific">Thamnocephalis sphaerospora</name>
    <dbReference type="NCBI Taxonomy" id="78915"/>
    <lineage>
        <taxon>Eukaryota</taxon>
        <taxon>Fungi</taxon>
        <taxon>Fungi incertae sedis</taxon>
        <taxon>Zoopagomycota</taxon>
        <taxon>Zoopagomycotina</taxon>
        <taxon>Zoopagomycetes</taxon>
        <taxon>Zoopagales</taxon>
        <taxon>Sigmoideomycetaceae</taxon>
        <taxon>Thamnocephalis</taxon>
    </lineage>
</organism>
<evidence type="ECO:0000256" key="1">
    <source>
        <dbReference type="SAM" id="MobiDB-lite"/>
    </source>
</evidence>
<dbReference type="Proteomes" id="UP000271241">
    <property type="component" value="Unassembled WGS sequence"/>
</dbReference>
<gene>
    <name evidence="2" type="ORF">THASP1DRAFT_33108</name>
</gene>
<sequence>MEAFDDDDDEEMEEEEEEHAASSDEEKAPAKQAVLPKKRVKVALAPTKLKAGRKRPRK</sequence>
<reference evidence="3" key="1">
    <citation type="journal article" date="2018" name="Nat. Microbiol.">
        <title>Leveraging single-cell genomics to expand the fungal tree of life.</title>
        <authorList>
            <person name="Ahrendt S.R."/>
            <person name="Quandt C.A."/>
            <person name="Ciobanu D."/>
            <person name="Clum A."/>
            <person name="Salamov A."/>
            <person name="Andreopoulos B."/>
            <person name="Cheng J.F."/>
            <person name="Woyke T."/>
            <person name="Pelin A."/>
            <person name="Henrissat B."/>
            <person name="Reynolds N.K."/>
            <person name="Benny G.L."/>
            <person name="Smith M.E."/>
            <person name="James T.Y."/>
            <person name="Grigoriev I.V."/>
        </authorList>
    </citation>
    <scope>NUCLEOTIDE SEQUENCE [LARGE SCALE GENOMIC DNA]</scope>
    <source>
        <strain evidence="3">RSA 1356</strain>
    </source>
</reference>
<feature type="compositionally biased region" description="Basic and acidic residues" evidence="1">
    <location>
        <begin position="19"/>
        <end position="29"/>
    </location>
</feature>
<dbReference type="EMBL" id="KZ993291">
    <property type="protein sequence ID" value="RKP05059.1"/>
    <property type="molecule type" value="Genomic_DNA"/>
</dbReference>
<accession>A0A4V1IVS3</accession>
<name>A0A4V1IVS3_9FUNG</name>
<dbReference type="AlphaFoldDB" id="A0A4V1IVS3"/>